<dbReference type="SMART" id="SM00050">
    <property type="entry name" value="DISIN"/>
    <property type="match status" value="1"/>
</dbReference>
<dbReference type="PROSITE" id="PS50215">
    <property type="entry name" value="ADAM_MEPRO"/>
    <property type="match status" value="1"/>
</dbReference>
<keyword evidence="3" id="KW-0472">Membrane</keyword>
<keyword evidence="1" id="KW-0479">Metal-binding</keyword>
<dbReference type="GO" id="GO:0005886">
    <property type="term" value="C:plasma membrane"/>
    <property type="evidence" value="ECO:0007669"/>
    <property type="project" value="TreeGrafter"/>
</dbReference>
<evidence type="ECO:0000259" key="4">
    <source>
        <dbReference type="PROSITE" id="PS50214"/>
    </source>
</evidence>
<sequence length="950" mass="104747">MKMAKTSEFNRADSAQQKRSSNASYSDSWTMTFVKGEHKSRLKRNGNRNSQTPVAKSCTLHLVADYLFFTQVGGSDVMTTANVMKDTVRDADAIFRSTDFDQDGVGDNIGFLVINITVLRNYPSQYFPYSLYTSDPQQYLRNFSRVDHSKVCLAVVFTYLNFERSVGGVAWAASSSPAASPGGLCQLPVYVDKEAAHFSFNTIVVTFRTGGKTVRRDMAVRFLLHELGHSFGSTHDGDSSSDSCRLTSGSKVDGAFMMSHQSTTGEMPNNYRFSPCSVRAMYPVIVHKGTCLHEHRNSQCGNGLKEDGEECDCGNSAVCPYRDACCTPSDVSQNSSDPPCTLHRSKGKTCSPLSSPCCTANCTVVRDVTRVCDVGTDCMGLSLCDGVSDECPEAPVKQNETSCGGGSRFCEGGHCTGSVCRSHALIACQCTIPVTDRCKVCCKTSNDSDCLSLETLGLTESSGQNRPLYLTAGQPCWSPKPAFCDGLHVCASISSSSTDNTKYGFYQSTSRWIVRHWLYVLGAALCVVVGVTAFRTSRFHRKNSHIKAVHYGKIMAIFRIATLLKLHIMHDIALGRYLLGRYQRKVARCRVPLHYWEAVSRLRTFFPSCPLSHIANTVTLATSEDVVVCVLLAQGFPMRRFVSKLTTSEVARCGKLSRMYNRRHSLLQLDYNFTPEHSSGSSSSSGESWDGSSSSDESSDIGLLTRGVNALHTESVSRASSTSQIGLPSLAGKYISFHKDLPPRAAPSVCSLDTQPLFLRDTVSHLMTYAPSKTLEENIYDPEYNAYLRRLKEEMQNSRKTLNTASKDNASRRFVYTRSKDKWMDTPKKGTPTEQQPTPFSMLKSVTRKKTRNPVEMLSKLTISNKERDEVGIADKKKKSREAVCASAKEHNVHQEGSPLEIAEDGTLPGKTDGAVKTKKPEHDDTYVGEKIKHSGTANFGKVVLEYWFG</sequence>
<dbReference type="InterPro" id="IPR051489">
    <property type="entry name" value="ADAM_Metalloproteinase"/>
</dbReference>
<comment type="caution">
    <text evidence="1">Lacks conserved residue(s) required for the propagation of feature annotation.</text>
</comment>
<dbReference type="InterPro" id="IPR001762">
    <property type="entry name" value="Disintegrin_dom"/>
</dbReference>
<evidence type="ECO:0008006" key="8">
    <source>
        <dbReference type="Google" id="ProtNLM"/>
    </source>
</evidence>
<evidence type="ECO:0000256" key="3">
    <source>
        <dbReference type="SAM" id="Phobius"/>
    </source>
</evidence>
<accession>A0AAN9GMM7</accession>
<evidence type="ECO:0000256" key="1">
    <source>
        <dbReference type="PROSITE-ProRule" id="PRU00276"/>
    </source>
</evidence>
<reference evidence="6 7" key="1">
    <citation type="submission" date="2024-02" db="EMBL/GenBank/DDBJ databases">
        <title>Chromosome-scale genome assembly of the rough periwinkle Littorina saxatilis.</title>
        <authorList>
            <person name="De Jode A."/>
            <person name="Faria R."/>
            <person name="Formenti G."/>
            <person name="Sims Y."/>
            <person name="Smith T.P."/>
            <person name="Tracey A."/>
            <person name="Wood J.M.D."/>
            <person name="Zagrodzka Z.B."/>
            <person name="Johannesson K."/>
            <person name="Butlin R.K."/>
            <person name="Leder E.H."/>
        </authorList>
    </citation>
    <scope>NUCLEOTIDE SEQUENCE [LARGE SCALE GENOMIC DNA]</scope>
    <source>
        <strain evidence="6">Snail1</strain>
        <tissue evidence="6">Muscle</tissue>
    </source>
</reference>
<feature type="binding site" evidence="1">
    <location>
        <position position="225"/>
    </location>
    <ligand>
        <name>Zn(2+)</name>
        <dbReference type="ChEBI" id="CHEBI:29105"/>
        <note>catalytic</note>
    </ligand>
</feature>
<feature type="transmembrane region" description="Helical" evidence="3">
    <location>
        <begin position="556"/>
        <end position="579"/>
    </location>
</feature>
<evidence type="ECO:0000313" key="7">
    <source>
        <dbReference type="Proteomes" id="UP001374579"/>
    </source>
</evidence>
<keyword evidence="3" id="KW-0812">Transmembrane</keyword>
<dbReference type="EMBL" id="JBAMIC010000001">
    <property type="protein sequence ID" value="KAK7113869.1"/>
    <property type="molecule type" value="Genomic_DNA"/>
</dbReference>
<dbReference type="GO" id="GO:0007219">
    <property type="term" value="P:Notch signaling pathway"/>
    <property type="evidence" value="ECO:0007669"/>
    <property type="project" value="TreeGrafter"/>
</dbReference>
<protein>
    <recommendedName>
        <fullName evidence="8">Disintegrin and metalloproteinase domain-containing protein 10</fullName>
    </recommendedName>
</protein>
<dbReference type="InterPro" id="IPR001590">
    <property type="entry name" value="Peptidase_M12B"/>
</dbReference>
<dbReference type="PROSITE" id="PS50214">
    <property type="entry name" value="DISINTEGRIN_2"/>
    <property type="match status" value="1"/>
</dbReference>
<evidence type="ECO:0000259" key="5">
    <source>
        <dbReference type="PROSITE" id="PS50215"/>
    </source>
</evidence>
<feature type="binding site" evidence="1">
    <location>
        <position position="229"/>
    </location>
    <ligand>
        <name>Zn(2+)</name>
        <dbReference type="ChEBI" id="CHEBI:29105"/>
        <note>catalytic</note>
    </ligand>
</feature>
<dbReference type="Pfam" id="PF13688">
    <property type="entry name" value="Reprolysin_5"/>
    <property type="match status" value="1"/>
</dbReference>
<organism evidence="6 7">
    <name type="scientific">Littorina saxatilis</name>
    <dbReference type="NCBI Taxonomy" id="31220"/>
    <lineage>
        <taxon>Eukaryota</taxon>
        <taxon>Metazoa</taxon>
        <taxon>Spiralia</taxon>
        <taxon>Lophotrochozoa</taxon>
        <taxon>Mollusca</taxon>
        <taxon>Gastropoda</taxon>
        <taxon>Caenogastropoda</taxon>
        <taxon>Littorinimorpha</taxon>
        <taxon>Littorinoidea</taxon>
        <taxon>Littorinidae</taxon>
        <taxon>Littorina</taxon>
    </lineage>
</organism>
<feature type="region of interest" description="Disordered" evidence="2">
    <location>
        <begin position="902"/>
        <end position="923"/>
    </location>
</feature>
<dbReference type="Proteomes" id="UP001374579">
    <property type="component" value="Unassembled WGS sequence"/>
</dbReference>
<feature type="region of interest" description="Disordered" evidence="2">
    <location>
        <begin position="675"/>
        <end position="700"/>
    </location>
</feature>
<dbReference type="Gene3D" id="3.40.390.10">
    <property type="entry name" value="Collagenase (Catalytic Domain)"/>
    <property type="match status" value="1"/>
</dbReference>
<dbReference type="AlphaFoldDB" id="A0AAN9GMM7"/>
<comment type="caution">
    <text evidence="6">The sequence shown here is derived from an EMBL/GenBank/DDBJ whole genome shotgun (WGS) entry which is preliminary data.</text>
</comment>
<feature type="binding site" evidence="1">
    <location>
        <position position="235"/>
    </location>
    <ligand>
        <name>Zn(2+)</name>
        <dbReference type="ChEBI" id="CHEBI:29105"/>
        <note>catalytic</note>
    </ligand>
</feature>
<dbReference type="InterPro" id="IPR036436">
    <property type="entry name" value="Disintegrin_dom_sf"/>
</dbReference>
<dbReference type="PANTHER" id="PTHR45702">
    <property type="entry name" value="ADAM10/ADAM17 METALLOPEPTIDASE FAMILY MEMBER"/>
    <property type="match status" value="1"/>
</dbReference>
<feature type="transmembrane region" description="Helical" evidence="3">
    <location>
        <begin position="517"/>
        <end position="535"/>
    </location>
</feature>
<evidence type="ECO:0000256" key="2">
    <source>
        <dbReference type="SAM" id="MobiDB-lite"/>
    </source>
</evidence>
<feature type="domain" description="Peptidase M12B" evidence="5">
    <location>
        <begin position="56"/>
        <end position="285"/>
    </location>
</feature>
<feature type="active site" evidence="1">
    <location>
        <position position="226"/>
    </location>
</feature>
<proteinExistence type="predicted"/>
<dbReference type="Gene3D" id="4.10.70.10">
    <property type="entry name" value="Disintegrin domain"/>
    <property type="match status" value="1"/>
</dbReference>
<feature type="domain" description="Disintegrin" evidence="4">
    <location>
        <begin position="297"/>
        <end position="399"/>
    </location>
</feature>
<evidence type="ECO:0000313" key="6">
    <source>
        <dbReference type="EMBL" id="KAK7113869.1"/>
    </source>
</evidence>
<dbReference type="InterPro" id="IPR024079">
    <property type="entry name" value="MetalloPept_cat_dom_sf"/>
</dbReference>
<feature type="region of interest" description="Disordered" evidence="2">
    <location>
        <begin position="1"/>
        <end position="23"/>
    </location>
</feature>
<feature type="compositionally biased region" description="Low complexity" evidence="2">
    <location>
        <begin position="678"/>
        <end position="696"/>
    </location>
</feature>
<gene>
    <name evidence="6" type="ORF">V1264_000030</name>
</gene>
<feature type="compositionally biased region" description="Basic and acidic residues" evidence="2">
    <location>
        <begin position="914"/>
        <end position="923"/>
    </location>
</feature>
<dbReference type="GO" id="GO:0006509">
    <property type="term" value="P:membrane protein ectodomain proteolysis"/>
    <property type="evidence" value="ECO:0007669"/>
    <property type="project" value="TreeGrafter"/>
</dbReference>
<dbReference type="GO" id="GO:0004222">
    <property type="term" value="F:metalloendopeptidase activity"/>
    <property type="evidence" value="ECO:0007669"/>
    <property type="project" value="InterPro"/>
</dbReference>
<keyword evidence="7" id="KW-1185">Reference proteome</keyword>
<keyword evidence="3" id="KW-1133">Transmembrane helix</keyword>
<dbReference type="SUPFAM" id="SSF55486">
    <property type="entry name" value="Metalloproteases ('zincins'), catalytic domain"/>
    <property type="match status" value="1"/>
</dbReference>
<keyword evidence="1" id="KW-0862">Zinc</keyword>
<feature type="compositionally biased region" description="Polar residues" evidence="2">
    <location>
        <begin position="7"/>
        <end position="23"/>
    </location>
</feature>
<dbReference type="GO" id="GO:0046872">
    <property type="term" value="F:metal ion binding"/>
    <property type="evidence" value="ECO:0007669"/>
    <property type="project" value="UniProtKB-KW"/>
</dbReference>
<dbReference type="PANTHER" id="PTHR45702:SF2">
    <property type="entry name" value="KUZBANIAN, ISOFORM A"/>
    <property type="match status" value="1"/>
</dbReference>
<name>A0AAN9GMM7_9CAEN</name>